<keyword evidence="2" id="KW-0489">Methyltransferase</keyword>
<dbReference type="EMBL" id="AP018050">
    <property type="protein sequence ID" value="BBA29756.1"/>
    <property type="molecule type" value="Genomic_DNA"/>
</dbReference>
<dbReference type="InterPro" id="IPR013216">
    <property type="entry name" value="Methyltransf_11"/>
</dbReference>
<dbReference type="Gene3D" id="3.40.50.150">
    <property type="entry name" value="Vaccinia Virus protein VP39"/>
    <property type="match status" value="1"/>
</dbReference>
<feature type="domain" description="Methyltransferase type 11" evidence="1">
    <location>
        <begin position="48"/>
        <end position="141"/>
    </location>
</feature>
<dbReference type="GO" id="GO:0032259">
    <property type="term" value="P:methylation"/>
    <property type="evidence" value="ECO:0007669"/>
    <property type="project" value="UniProtKB-KW"/>
</dbReference>
<sequence length="258" mass="29222">MVEKRMNMEQGHWVLAKLGKKVLRPGGQELTHEMLKAMNITSNDDVIEFAPGLGYTAKLALSHQPHSYVAVELNAEAAKRVENNVQNDKMQIVIGNASETGLPANSASKVYGEAMLTMQSKPQKQAIIAEAARLLRPGGLYGIHEIGIYPDNTSQEVRKEIESDLAKGIKTNVRPLTLVEWKDILEDNGFDISYVESRPMHLLEQARMIADEGFWNFIRIVFRMLKNSHARKRVLEMRRIFRKHGNHINAICIVARKR</sequence>
<gene>
    <name evidence="2" type="ORF">PMEL_200279</name>
</gene>
<name>A0A250KJG2_9BACT</name>
<dbReference type="AlphaFoldDB" id="A0A250KJG2"/>
<accession>A0A250KJG2</accession>
<dbReference type="RefSeq" id="WP_120174897.1">
    <property type="nucleotide sequence ID" value="NZ_AP018050.1"/>
</dbReference>
<dbReference type="Proteomes" id="UP000267517">
    <property type="component" value="Chromosome II"/>
</dbReference>
<dbReference type="CDD" id="cd02440">
    <property type="entry name" value="AdoMet_MTases"/>
    <property type="match status" value="1"/>
</dbReference>
<evidence type="ECO:0000313" key="3">
    <source>
        <dbReference type="Proteomes" id="UP000267517"/>
    </source>
</evidence>
<keyword evidence="2" id="KW-0808">Transferase</keyword>
<reference evidence="2 3" key="1">
    <citation type="submission" date="2017-05" db="EMBL/GenBank/DDBJ databases">
        <title>whole genome sequence of Prevotella melaninogenica GAI 07411.</title>
        <authorList>
            <person name="Kondo Y."/>
            <person name="Hoshino T."/>
        </authorList>
    </citation>
    <scope>NUCLEOTIDE SEQUENCE [LARGE SCALE GENOMIC DNA]</scope>
    <source>
        <strain evidence="2 3">GAI 07411</strain>
    </source>
</reference>
<dbReference type="SUPFAM" id="SSF53335">
    <property type="entry name" value="S-adenosyl-L-methionine-dependent methyltransferases"/>
    <property type="match status" value="1"/>
</dbReference>
<dbReference type="GO" id="GO:0008757">
    <property type="term" value="F:S-adenosylmethionine-dependent methyltransferase activity"/>
    <property type="evidence" value="ECO:0007669"/>
    <property type="project" value="InterPro"/>
</dbReference>
<evidence type="ECO:0000313" key="2">
    <source>
        <dbReference type="EMBL" id="BBA29756.1"/>
    </source>
</evidence>
<organism evidence="2 3">
    <name type="scientific">Prevotella melaninogenica</name>
    <dbReference type="NCBI Taxonomy" id="28132"/>
    <lineage>
        <taxon>Bacteria</taxon>
        <taxon>Pseudomonadati</taxon>
        <taxon>Bacteroidota</taxon>
        <taxon>Bacteroidia</taxon>
        <taxon>Bacteroidales</taxon>
        <taxon>Prevotellaceae</taxon>
        <taxon>Prevotella</taxon>
    </lineage>
</organism>
<proteinExistence type="predicted"/>
<dbReference type="InterPro" id="IPR029063">
    <property type="entry name" value="SAM-dependent_MTases_sf"/>
</dbReference>
<protein>
    <submittedName>
        <fullName evidence="2">Methyltransferase</fullName>
    </submittedName>
</protein>
<dbReference type="OrthoDB" id="43862at2"/>
<evidence type="ECO:0000259" key="1">
    <source>
        <dbReference type="Pfam" id="PF08241"/>
    </source>
</evidence>
<dbReference type="Pfam" id="PF08241">
    <property type="entry name" value="Methyltransf_11"/>
    <property type="match status" value="1"/>
</dbReference>